<dbReference type="Pfam" id="PF07992">
    <property type="entry name" value="Pyr_redox_2"/>
    <property type="match status" value="1"/>
</dbReference>
<dbReference type="Gene3D" id="3.50.50.60">
    <property type="entry name" value="FAD/NAD(P)-binding domain"/>
    <property type="match status" value="2"/>
</dbReference>
<dbReference type="RefSeq" id="WP_123657922.1">
    <property type="nucleotide sequence ID" value="NZ_AYKG01000017.1"/>
</dbReference>
<dbReference type="GO" id="GO:0016491">
    <property type="term" value="F:oxidoreductase activity"/>
    <property type="evidence" value="ECO:0007669"/>
    <property type="project" value="InterPro"/>
</dbReference>
<protein>
    <recommendedName>
        <fullName evidence="1">FAD/NAD(P)-binding domain-containing protein</fullName>
    </recommendedName>
</protein>
<keyword evidence="3" id="KW-1185">Reference proteome</keyword>
<organism evidence="2 3">
    <name type="scientific">Salinisphaera japonica YTM-1</name>
    <dbReference type="NCBI Taxonomy" id="1209778"/>
    <lineage>
        <taxon>Bacteria</taxon>
        <taxon>Pseudomonadati</taxon>
        <taxon>Pseudomonadota</taxon>
        <taxon>Gammaproteobacteria</taxon>
        <taxon>Salinisphaerales</taxon>
        <taxon>Salinisphaeraceae</taxon>
        <taxon>Salinisphaera</taxon>
    </lineage>
</organism>
<dbReference type="EMBL" id="AYKG01000017">
    <property type="protein sequence ID" value="ROO29138.1"/>
    <property type="molecule type" value="Genomic_DNA"/>
</dbReference>
<dbReference type="InterPro" id="IPR023753">
    <property type="entry name" value="FAD/NAD-binding_dom"/>
</dbReference>
<dbReference type="OrthoDB" id="7064353at2"/>
<proteinExistence type="predicted"/>
<name>A0A423PU85_9GAMM</name>
<dbReference type="InterPro" id="IPR036188">
    <property type="entry name" value="FAD/NAD-bd_sf"/>
</dbReference>
<feature type="domain" description="FAD/NAD(P)-binding" evidence="1">
    <location>
        <begin position="89"/>
        <end position="274"/>
    </location>
</feature>
<evidence type="ECO:0000259" key="1">
    <source>
        <dbReference type="Pfam" id="PF07992"/>
    </source>
</evidence>
<dbReference type="Proteomes" id="UP000285310">
    <property type="component" value="Unassembled WGS sequence"/>
</dbReference>
<dbReference type="AlphaFoldDB" id="A0A423PU85"/>
<dbReference type="SUPFAM" id="SSF51905">
    <property type="entry name" value="FAD/NAD(P)-binding domain"/>
    <property type="match status" value="1"/>
</dbReference>
<evidence type="ECO:0000313" key="3">
    <source>
        <dbReference type="Proteomes" id="UP000285310"/>
    </source>
</evidence>
<accession>A0A423PU85</accession>
<sequence>MTAQASGRPRLLLVGWGAVHRHLLAEPQSLAETFDITIVAPERIGGGIAPDAALDGRVPHPLGHAPPALVWHRGRLAGLQHVHQRAILAGGGRLDYDLISLAIGTQRAPALVGSSATRVWSGHSPADLRDMARGLGPARAARRMLIVGGSPQALSVAEALMARPDLRDSHRLTLLWPDDPLDRRAYRRRFKRLVESDIALVRHVVPADYAGRKLTAEDGRRFAGDHVLWTGPAAPAVAIESIAGRCGLAVDRHLRVRGIKNMFASGAMAALGQAGAVLSGQHAAAHARVLRHNLLATIHRNGMQRIPPLPRST</sequence>
<reference evidence="2 3" key="1">
    <citation type="submission" date="2013-10" db="EMBL/GenBank/DDBJ databases">
        <title>Salinisphaera japonica YTM-1 Genome Sequencing.</title>
        <authorList>
            <person name="Lai Q."/>
            <person name="Li C."/>
            <person name="Shao Z."/>
        </authorList>
    </citation>
    <scope>NUCLEOTIDE SEQUENCE [LARGE SCALE GENOMIC DNA]</scope>
    <source>
        <strain evidence="2 3">YTM-1</strain>
    </source>
</reference>
<comment type="caution">
    <text evidence="2">The sequence shown here is derived from an EMBL/GenBank/DDBJ whole genome shotgun (WGS) entry which is preliminary data.</text>
</comment>
<evidence type="ECO:0000313" key="2">
    <source>
        <dbReference type="EMBL" id="ROO29138.1"/>
    </source>
</evidence>
<dbReference type="InParanoid" id="A0A423PU85"/>
<gene>
    <name evidence="2" type="ORF">SAJA_06995</name>
</gene>